<dbReference type="Proteomes" id="UP000735302">
    <property type="component" value="Unassembled WGS sequence"/>
</dbReference>
<dbReference type="AlphaFoldDB" id="A0AAV4BG83"/>
<organism evidence="2 3">
    <name type="scientific">Plakobranchus ocellatus</name>
    <dbReference type="NCBI Taxonomy" id="259542"/>
    <lineage>
        <taxon>Eukaryota</taxon>
        <taxon>Metazoa</taxon>
        <taxon>Spiralia</taxon>
        <taxon>Lophotrochozoa</taxon>
        <taxon>Mollusca</taxon>
        <taxon>Gastropoda</taxon>
        <taxon>Heterobranchia</taxon>
        <taxon>Euthyneura</taxon>
        <taxon>Panpulmonata</taxon>
        <taxon>Sacoglossa</taxon>
        <taxon>Placobranchoidea</taxon>
        <taxon>Plakobranchidae</taxon>
        <taxon>Plakobranchus</taxon>
    </lineage>
</organism>
<accession>A0AAV4BG83</accession>
<comment type="caution">
    <text evidence="2">The sequence shown here is derived from an EMBL/GenBank/DDBJ whole genome shotgun (WGS) entry which is preliminary data.</text>
</comment>
<evidence type="ECO:0000256" key="1">
    <source>
        <dbReference type="SAM" id="MobiDB-lite"/>
    </source>
</evidence>
<name>A0AAV4BG83_9GAST</name>
<evidence type="ECO:0000313" key="2">
    <source>
        <dbReference type="EMBL" id="GFO18545.1"/>
    </source>
</evidence>
<keyword evidence="3" id="KW-1185">Reference proteome</keyword>
<protein>
    <submittedName>
        <fullName evidence="2">Uncharacterized protein</fullName>
    </submittedName>
</protein>
<evidence type="ECO:0000313" key="3">
    <source>
        <dbReference type="Proteomes" id="UP000735302"/>
    </source>
</evidence>
<sequence length="210" mass="23290">MLGSVGGIVDSESTPRSAGTFLSRIPAPPRCPGLTLKYTSQIPCSNIQLKYTSQAYSSNTPPKHNAQTYTAQIHPSNTHCSNTPADMQLKYTFQILYSNIQLKYTSPTYSSNTPLKHAAQIQFSNLSLEYTSQTHFSNISLKYTSPGHHLYTKLTLLKESLCLTHTSLKCLVRKVRRIIKSPLTHIAHITQDTARSPCTSIQMTALQCNA</sequence>
<feature type="region of interest" description="Disordered" evidence="1">
    <location>
        <begin position="1"/>
        <end position="24"/>
    </location>
</feature>
<gene>
    <name evidence="2" type="ORF">PoB_004505000</name>
</gene>
<reference evidence="2 3" key="1">
    <citation type="journal article" date="2021" name="Elife">
        <title>Chloroplast acquisition without the gene transfer in kleptoplastic sea slugs, Plakobranchus ocellatus.</title>
        <authorList>
            <person name="Maeda T."/>
            <person name="Takahashi S."/>
            <person name="Yoshida T."/>
            <person name="Shimamura S."/>
            <person name="Takaki Y."/>
            <person name="Nagai Y."/>
            <person name="Toyoda A."/>
            <person name="Suzuki Y."/>
            <person name="Arimoto A."/>
            <person name="Ishii H."/>
            <person name="Satoh N."/>
            <person name="Nishiyama T."/>
            <person name="Hasebe M."/>
            <person name="Maruyama T."/>
            <person name="Minagawa J."/>
            <person name="Obokata J."/>
            <person name="Shigenobu S."/>
        </authorList>
    </citation>
    <scope>NUCLEOTIDE SEQUENCE [LARGE SCALE GENOMIC DNA]</scope>
</reference>
<dbReference type="EMBL" id="BLXT01004960">
    <property type="protein sequence ID" value="GFO18545.1"/>
    <property type="molecule type" value="Genomic_DNA"/>
</dbReference>
<proteinExistence type="predicted"/>